<evidence type="ECO:0000259" key="1">
    <source>
        <dbReference type="Pfam" id="PF00144"/>
    </source>
</evidence>
<dbReference type="PANTHER" id="PTHR43283:SF18">
    <property type="match status" value="1"/>
</dbReference>
<evidence type="ECO:0000313" key="2">
    <source>
        <dbReference type="EMBL" id="PPJ27666.1"/>
    </source>
</evidence>
<reference evidence="2 3" key="1">
    <citation type="submission" date="2018-02" db="EMBL/GenBank/DDBJ databases">
        <title>8 Nocardia nova and 1 Nocardia cyriacigeorgica strain used for evolution to TMP-SMX.</title>
        <authorList>
            <person name="Mehta H."/>
            <person name="Weng J."/>
            <person name="Shamoo Y."/>
        </authorList>
    </citation>
    <scope>NUCLEOTIDE SEQUENCE [LARGE SCALE GENOMIC DNA]</scope>
    <source>
        <strain evidence="2 3">BAA2227</strain>
    </source>
</reference>
<proteinExistence type="predicted"/>
<dbReference type="InterPro" id="IPR050789">
    <property type="entry name" value="Diverse_Enzym_Activities"/>
</dbReference>
<dbReference type="InterPro" id="IPR001466">
    <property type="entry name" value="Beta-lactam-related"/>
</dbReference>
<dbReference type="Proteomes" id="UP000238356">
    <property type="component" value="Unassembled WGS sequence"/>
</dbReference>
<dbReference type="InterPro" id="IPR012338">
    <property type="entry name" value="Beta-lactam/transpept-like"/>
</dbReference>
<dbReference type="RefSeq" id="WP_082856933.1">
    <property type="nucleotide sequence ID" value="NZ_JAUJFK010000004.1"/>
</dbReference>
<sequence length="380" mass="39571">MSTDRRVLENLETATVTGGEGAFAPSSAVAGKLEAIRAEAGLPALAAAVWRGGTLIGSWASGVRKLGDPTPVTTADEWHLGSDTKAMTATLIGLLVDRGQLAFSDRLDTVLAGETIDPGYRATTIEQLLQHRGGAPAAMPADIKQRMWSDGDDPGARIRAVRSLLSRPPAQAPGTYAYANAGYLILGIVLERIAKTPWENMIRTELFAKLGMTSAGFGPPGNGTAVDQPWGHTNAGNALEPGAGNTLEPIAPADPRADNPPAYGPAGRVHVGLADWGKFLTMHVRGARGEPTLLSAATMARLHQPPPGGDYAAGWRVTTRDWAGGVALTHTGSNLLWLATTWLGPARDVAFATATNCCADSADKALDDATCVLIEAFVGG</sequence>
<dbReference type="PANTHER" id="PTHR43283">
    <property type="entry name" value="BETA-LACTAMASE-RELATED"/>
    <property type="match status" value="1"/>
</dbReference>
<dbReference type="SUPFAM" id="SSF56601">
    <property type="entry name" value="beta-lactamase/transpeptidase-like"/>
    <property type="match status" value="1"/>
</dbReference>
<dbReference type="AlphaFoldDB" id="A0A2S6A5U2"/>
<evidence type="ECO:0000313" key="3">
    <source>
        <dbReference type="Proteomes" id="UP000238356"/>
    </source>
</evidence>
<dbReference type="Gene3D" id="3.40.710.10">
    <property type="entry name" value="DD-peptidase/beta-lactamase superfamily"/>
    <property type="match status" value="1"/>
</dbReference>
<keyword evidence="3" id="KW-1185">Reference proteome</keyword>
<accession>A0A2S6A5U2</accession>
<organism evidence="2 3">
    <name type="scientific">Nocardia nova</name>
    <dbReference type="NCBI Taxonomy" id="37330"/>
    <lineage>
        <taxon>Bacteria</taxon>
        <taxon>Bacillati</taxon>
        <taxon>Actinomycetota</taxon>
        <taxon>Actinomycetes</taxon>
        <taxon>Mycobacteriales</taxon>
        <taxon>Nocardiaceae</taxon>
        <taxon>Nocardia</taxon>
    </lineage>
</organism>
<gene>
    <name evidence="2" type="ORF">C5F51_16700</name>
</gene>
<dbReference type="EMBL" id="PSZD01000009">
    <property type="protein sequence ID" value="PPJ27666.1"/>
    <property type="molecule type" value="Genomic_DNA"/>
</dbReference>
<name>A0A2S6A5U2_9NOCA</name>
<dbReference type="Pfam" id="PF00144">
    <property type="entry name" value="Beta-lactamase"/>
    <property type="match status" value="1"/>
</dbReference>
<protein>
    <submittedName>
        <fullName evidence="2">Penicillin-binding protein</fullName>
    </submittedName>
</protein>
<feature type="domain" description="Beta-lactamase-related" evidence="1">
    <location>
        <begin position="32"/>
        <end position="357"/>
    </location>
</feature>
<comment type="caution">
    <text evidence="2">The sequence shown here is derived from an EMBL/GenBank/DDBJ whole genome shotgun (WGS) entry which is preliminary data.</text>
</comment>